<keyword evidence="6 7" id="KW-0998">Cell outer membrane</keyword>
<name>A0ABV7JSP7_9SPHI</name>
<comment type="subcellular location">
    <subcellularLocation>
        <location evidence="1 7">Cell outer membrane</location>
        <topology evidence="1 7">Multi-pass membrane protein</topology>
    </subcellularLocation>
</comment>
<dbReference type="SUPFAM" id="SSF49464">
    <property type="entry name" value="Carboxypeptidase regulatory domain-like"/>
    <property type="match status" value="1"/>
</dbReference>
<dbReference type="Pfam" id="PF13715">
    <property type="entry name" value="CarbopepD_reg_2"/>
    <property type="match status" value="1"/>
</dbReference>
<keyword evidence="11" id="KW-1185">Reference proteome</keyword>
<comment type="caution">
    <text evidence="10">The sequence shown here is derived from an EMBL/GenBank/DDBJ whole genome shotgun (WGS) entry which is preliminary data.</text>
</comment>
<organism evidence="10 11">
    <name type="scientific">Parapedobacter deserti</name>
    <dbReference type="NCBI Taxonomy" id="1912957"/>
    <lineage>
        <taxon>Bacteria</taxon>
        <taxon>Pseudomonadati</taxon>
        <taxon>Bacteroidota</taxon>
        <taxon>Sphingobacteriia</taxon>
        <taxon>Sphingobacteriales</taxon>
        <taxon>Sphingobacteriaceae</taxon>
        <taxon>Parapedobacter</taxon>
    </lineage>
</organism>
<sequence>MKLSAVLVVISLHFSVFASAQKITMQLRSVSLETVFQELNRQSGYHFLFDADAITQAPKVSIVCKDATLRDALDQCLHGLPLTYTIEEANVIISRAAPRTQTQQRVVTGRVTSEKGEALEGVTIALKQSQQRVVSDRAGAYRIAISGNETALVFTMVGYHPVERAIGSSSVHDVVLREAVDDLEEVVVVGYGTVRKSDLTGSVATISERDIKSTPVVDFGRALQGRAPGVLVTQNSGSPGAPATIRIRGTGSVNAGNDPLYVVDGFPTGSINTLNPADIESIEILKDASSTAIYGSRGSNGVVIVTTKRGKADQNDIAFESYYGMQTVRHTIPLLNSRQYAEFINEARINGGGEPYFDGSSAERALPNQIEVDTDWQHEVLRPAPLQQYQLMLTGGESKTRYAISGNIYSQQGIIERSSFKRYTLRTNIDRELSEHVVLGLNLTGAMIKGQAAHSQIGGGSNAGVMNAAVNYAPVFPVFNADGSYYRDQGPLNGNLVDNPVGIAREITDKSLNNRLMVNAFADVKLLEGLTLRTSLGGNIENTKFNYYVTRNIGLGMGTNGIARITTGLNREWLNENTLTFSRDFNDHHHLTALAGYTVQGIYFEGVEANARDFNDDFALYHNLGAGGTLQRPHSDASEWALQSYLARINYRFQDRFLLTLTARADGSSRFGPNKKYGFFPSGAFAWRIINESFMHNQQTISDLKLRVSYGLTGNQDIRNFGYLSIIGNVQYPLGGANPVLQTGAVPVSLSNLNLGWESNAQLDAGIDVAFWSNRVRLTADYYRKRTFDLLFDVNVPQTTGYSSSLRNIGEVENRGFEIGLNTDNLKKHAFEWTTSLNLTFNRNKVLSLDGRDEFTTGAASGHHGVTNTVLMKVGEPLGDFYGRKVIGIFQTDEEARSSGQPNAAAGDLRYADINGDGEINDNDRTVIGNGNPPVFGGMTHYLRWRNIDLTVFLQGSLGNDILNFARFDLYNLNGNNNQSIDVLDRWTPSNPSQTTPRANSTGGQRILSSFHIEDGSYLRLKNIALGYTISGDNMRRIGLGEIRAYIAAQNYLTFTRYKGFDPEVNRFGNSAINQGMDFDGYPNAKTIMLGLNIKL</sequence>
<evidence type="ECO:0000259" key="9">
    <source>
        <dbReference type="SMART" id="SM00965"/>
    </source>
</evidence>
<dbReference type="Gene3D" id="2.40.170.20">
    <property type="entry name" value="TonB-dependent receptor, beta-barrel domain"/>
    <property type="match status" value="1"/>
</dbReference>
<reference evidence="11" key="1">
    <citation type="journal article" date="2019" name="Int. J. Syst. Evol. Microbiol.">
        <title>The Global Catalogue of Microorganisms (GCM) 10K type strain sequencing project: providing services to taxonomists for standard genome sequencing and annotation.</title>
        <authorList>
            <consortium name="The Broad Institute Genomics Platform"/>
            <consortium name="The Broad Institute Genome Sequencing Center for Infectious Disease"/>
            <person name="Wu L."/>
            <person name="Ma J."/>
        </authorList>
    </citation>
    <scope>NUCLEOTIDE SEQUENCE [LARGE SCALE GENOMIC DNA]</scope>
    <source>
        <strain evidence="11">KCTC 52416</strain>
    </source>
</reference>
<comment type="similarity">
    <text evidence="7">Belongs to the TonB-dependent receptor family.</text>
</comment>
<dbReference type="InterPro" id="IPR012910">
    <property type="entry name" value="Plug_dom"/>
</dbReference>
<dbReference type="Pfam" id="PF07660">
    <property type="entry name" value="STN"/>
    <property type="match status" value="1"/>
</dbReference>
<feature type="chain" id="PRO_5045887863" evidence="8">
    <location>
        <begin position="21"/>
        <end position="1096"/>
    </location>
</feature>
<dbReference type="InterPro" id="IPR023997">
    <property type="entry name" value="TonB-dep_OMP_SusC/RagA_CS"/>
</dbReference>
<dbReference type="InterPro" id="IPR011662">
    <property type="entry name" value="Secretin/TonB_short_N"/>
</dbReference>
<dbReference type="InterPro" id="IPR037066">
    <property type="entry name" value="Plug_dom_sf"/>
</dbReference>
<dbReference type="Pfam" id="PF07715">
    <property type="entry name" value="Plug"/>
    <property type="match status" value="1"/>
</dbReference>
<dbReference type="EMBL" id="JBHRTA010000061">
    <property type="protein sequence ID" value="MFC3199933.1"/>
    <property type="molecule type" value="Genomic_DNA"/>
</dbReference>
<dbReference type="PROSITE" id="PS52016">
    <property type="entry name" value="TONB_DEPENDENT_REC_3"/>
    <property type="match status" value="1"/>
</dbReference>
<evidence type="ECO:0000256" key="5">
    <source>
        <dbReference type="ARBA" id="ARBA00023136"/>
    </source>
</evidence>
<evidence type="ECO:0000256" key="2">
    <source>
        <dbReference type="ARBA" id="ARBA00022448"/>
    </source>
</evidence>
<dbReference type="Proteomes" id="UP001595526">
    <property type="component" value="Unassembled WGS sequence"/>
</dbReference>
<feature type="signal peptide" evidence="8">
    <location>
        <begin position="1"/>
        <end position="20"/>
    </location>
</feature>
<evidence type="ECO:0000256" key="4">
    <source>
        <dbReference type="ARBA" id="ARBA00022692"/>
    </source>
</evidence>
<protein>
    <submittedName>
        <fullName evidence="10">TonB-dependent receptor</fullName>
    </submittedName>
</protein>
<dbReference type="InterPro" id="IPR023996">
    <property type="entry name" value="TonB-dep_OMP_SusC/RagA"/>
</dbReference>
<dbReference type="NCBIfam" id="TIGR04057">
    <property type="entry name" value="SusC_RagA_signa"/>
    <property type="match status" value="1"/>
</dbReference>
<dbReference type="SUPFAM" id="SSF56935">
    <property type="entry name" value="Porins"/>
    <property type="match status" value="1"/>
</dbReference>
<keyword evidence="3 7" id="KW-1134">Transmembrane beta strand</keyword>
<evidence type="ECO:0000256" key="1">
    <source>
        <dbReference type="ARBA" id="ARBA00004571"/>
    </source>
</evidence>
<keyword evidence="5 7" id="KW-0472">Membrane</keyword>
<accession>A0ABV7JSP7</accession>
<evidence type="ECO:0000313" key="11">
    <source>
        <dbReference type="Proteomes" id="UP001595526"/>
    </source>
</evidence>
<dbReference type="Gene3D" id="2.170.130.10">
    <property type="entry name" value="TonB-dependent receptor, plug domain"/>
    <property type="match status" value="1"/>
</dbReference>
<gene>
    <name evidence="10" type="ORF">ACFOET_20100</name>
</gene>
<evidence type="ECO:0000313" key="10">
    <source>
        <dbReference type="EMBL" id="MFC3199933.1"/>
    </source>
</evidence>
<dbReference type="RefSeq" id="WP_379026037.1">
    <property type="nucleotide sequence ID" value="NZ_JBHRTA010000061.1"/>
</dbReference>
<dbReference type="SMART" id="SM00965">
    <property type="entry name" value="STN"/>
    <property type="match status" value="1"/>
</dbReference>
<dbReference type="InterPro" id="IPR008969">
    <property type="entry name" value="CarboxyPept-like_regulatory"/>
</dbReference>
<keyword evidence="4 7" id="KW-0812">Transmembrane</keyword>
<feature type="domain" description="Secretin/TonB short N-terminal" evidence="9">
    <location>
        <begin position="45"/>
        <end position="97"/>
    </location>
</feature>
<dbReference type="InterPro" id="IPR036942">
    <property type="entry name" value="Beta-barrel_TonB_sf"/>
</dbReference>
<dbReference type="Gene3D" id="2.60.40.1120">
    <property type="entry name" value="Carboxypeptidase-like, regulatory domain"/>
    <property type="match status" value="1"/>
</dbReference>
<evidence type="ECO:0000256" key="7">
    <source>
        <dbReference type="PROSITE-ProRule" id="PRU01360"/>
    </source>
</evidence>
<keyword evidence="2 7" id="KW-0813">Transport</keyword>
<keyword evidence="10" id="KW-0675">Receptor</keyword>
<dbReference type="NCBIfam" id="TIGR04056">
    <property type="entry name" value="OMP_RagA_SusC"/>
    <property type="match status" value="1"/>
</dbReference>
<proteinExistence type="inferred from homology"/>
<dbReference type="InterPro" id="IPR039426">
    <property type="entry name" value="TonB-dep_rcpt-like"/>
</dbReference>
<keyword evidence="8" id="KW-0732">Signal</keyword>
<evidence type="ECO:0000256" key="3">
    <source>
        <dbReference type="ARBA" id="ARBA00022452"/>
    </source>
</evidence>
<evidence type="ECO:0000256" key="6">
    <source>
        <dbReference type="ARBA" id="ARBA00023237"/>
    </source>
</evidence>
<evidence type="ECO:0000256" key="8">
    <source>
        <dbReference type="SAM" id="SignalP"/>
    </source>
</evidence>
<dbReference type="Gene3D" id="3.55.50.30">
    <property type="match status" value="1"/>
</dbReference>